<name>G7YVR3_CLOSI</name>
<accession>G7YVR3</accession>
<reference evidence="1" key="1">
    <citation type="journal article" date="2011" name="Genome Biol.">
        <title>The draft genome of the carcinogenic human liver fluke Clonorchis sinensis.</title>
        <authorList>
            <person name="Wang X."/>
            <person name="Chen W."/>
            <person name="Huang Y."/>
            <person name="Sun J."/>
            <person name="Men J."/>
            <person name="Liu H."/>
            <person name="Luo F."/>
            <person name="Guo L."/>
            <person name="Lv X."/>
            <person name="Deng C."/>
            <person name="Zhou C."/>
            <person name="Fan Y."/>
            <person name="Li X."/>
            <person name="Huang L."/>
            <person name="Hu Y."/>
            <person name="Liang C."/>
            <person name="Hu X."/>
            <person name="Xu J."/>
            <person name="Yu X."/>
        </authorList>
    </citation>
    <scope>NUCLEOTIDE SEQUENCE [LARGE SCALE GENOMIC DNA]</scope>
    <source>
        <strain evidence="1">Henan</strain>
    </source>
</reference>
<proteinExistence type="predicted"/>
<dbReference type="AlphaFoldDB" id="G7YVR3"/>
<dbReference type="Proteomes" id="UP000008909">
    <property type="component" value="Unassembled WGS sequence"/>
</dbReference>
<organism evidence="1 2">
    <name type="scientific">Clonorchis sinensis</name>
    <name type="common">Chinese liver fluke</name>
    <dbReference type="NCBI Taxonomy" id="79923"/>
    <lineage>
        <taxon>Eukaryota</taxon>
        <taxon>Metazoa</taxon>
        <taxon>Spiralia</taxon>
        <taxon>Lophotrochozoa</taxon>
        <taxon>Platyhelminthes</taxon>
        <taxon>Trematoda</taxon>
        <taxon>Digenea</taxon>
        <taxon>Opisthorchiida</taxon>
        <taxon>Opisthorchiata</taxon>
        <taxon>Opisthorchiidae</taxon>
        <taxon>Clonorchis</taxon>
    </lineage>
</organism>
<evidence type="ECO:0000313" key="2">
    <source>
        <dbReference type="Proteomes" id="UP000008909"/>
    </source>
</evidence>
<dbReference type="EMBL" id="DF144507">
    <property type="protein sequence ID" value="GAA57043.1"/>
    <property type="molecule type" value="Genomic_DNA"/>
</dbReference>
<protein>
    <submittedName>
        <fullName evidence="1">Polyprotein</fullName>
    </submittedName>
</protein>
<keyword evidence="2" id="KW-1185">Reference proteome</keyword>
<gene>
    <name evidence="1" type="ORF">CLF_112051</name>
</gene>
<sequence length="344" mass="37712">MHAYYVKCQRGYGNRKNVESGHVVRLVQSFKLRLQLHKLPVNFTQSRLSPVYTHVVLLLMGNFPWLSIGLTLSASISSSNTDPSAMEMRIACPTAATLTSVTGLPRNRSPELRTGDSVRLASVLRSASARHIAPTSSGISKSLFKPGHSVCLAAFDVRALKQAKPQAALSLILDSLDIDVCCVSETRIKDANTVIELTAPSVSTRSRLRTADDIVLIFVEEEKAQVFLDELARVVPSFVACTCTTVGSLESILLKTNGVGSSATAIVASFDGTIWLQKKRAWTRMNFQTLHGAYVRPLLEYANQAVCSGRRNDLTLTKCVQWEQSLNEKNVTDSAESWNQCINP</sequence>
<reference key="2">
    <citation type="submission" date="2011-10" db="EMBL/GenBank/DDBJ databases">
        <title>The genome and transcriptome sequence of Clonorchis sinensis provide insights into the carcinogenic liver fluke.</title>
        <authorList>
            <person name="Wang X."/>
            <person name="Huang Y."/>
            <person name="Chen W."/>
            <person name="Liu H."/>
            <person name="Guo L."/>
            <person name="Chen Y."/>
            <person name="Luo F."/>
            <person name="Zhou W."/>
            <person name="Sun J."/>
            <person name="Mao Q."/>
            <person name="Liang P."/>
            <person name="Zhou C."/>
            <person name="Tian Y."/>
            <person name="Men J."/>
            <person name="Lv X."/>
            <person name="Huang L."/>
            <person name="Zhou J."/>
            <person name="Hu Y."/>
            <person name="Li R."/>
            <person name="Zhang F."/>
            <person name="Lei H."/>
            <person name="Li X."/>
            <person name="Hu X."/>
            <person name="Liang C."/>
            <person name="Xu J."/>
            <person name="Wu Z."/>
            <person name="Yu X."/>
        </authorList>
    </citation>
    <scope>NUCLEOTIDE SEQUENCE</scope>
    <source>
        <strain>Henan</strain>
    </source>
</reference>
<evidence type="ECO:0000313" key="1">
    <source>
        <dbReference type="EMBL" id="GAA57043.1"/>
    </source>
</evidence>